<gene>
    <name evidence="1" type="ORF">TVAG_185460</name>
</gene>
<dbReference type="Proteomes" id="UP000001542">
    <property type="component" value="Unassembled WGS sequence"/>
</dbReference>
<dbReference type="VEuPathDB" id="TrichDB:TVAG_185460"/>
<reference evidence="1" key="1">
    <citation type="submission" date="2006-10" db="EMBL/GenBank/DDBJ databases">
        <authorList>
            <person name="Amadeo P."/>
            <person name="Zhao Q."/>
            <person name="Wortman J."/>
            <person name="Fraser-Liggett C."/>
            <person name="Carlton J."/>
        </authorList>
    </citation>
    <scope>NUCLEOTIDE SEQUENCE</scope>
    <source>
        <strain evidence="1">G3</strain>
    </source>
</reference>
<dbReference type="RefSeq" id="XP_001584226.1">
    <property type="nucleotide sequence ID" value="XM_001584176.1"/>
</dbReference>
<dbReference type="EMBL" id="DS113179">
    <property type="protein sequence ID" value="EAY23240.1"/>
    <property type="molecule type" value="Genomic_DNA"/>
</dbReference>
<reference evidence="1" key="2">
    <citation type="journal article" date="2007" name="Science">
        <title>Draft genome sequence of the sexually transmitted pathogen Trichomonas vaginalis.</title>
        <authorList>
            <person name="Carlton J.M."/>
            <person name="Hirt R.P."/>
            <person name="Silva J.C."/>
            <person name="Delcher A.L."/>
            <person name="Schatz M."/>
            <person name="Zhao Q."/>
            <person name="Wortman J.R."/>
            <person name="Bidwell S.L."/>
            <person name="Alsmark U.C.M."/>
            <person name="Besteiro S."/>
            <person name="Sicheritz-Ponten T."/>
            <person name="Noel C.J."/>
            <person name="Dacks J.B."/>
            <person name="Foster P.G."/>
            <person name="Simillion C."/>
            <person name="Van de Peer Y."/>
            <person name="Miranda-Saavedra D."/>
            <person name="Barton G.J."/>
            <person name="Westrop G.D."/>
            <person name="Mueller S."/>
            <person name="Dessi D."/>
            <person name="Fiori P.L."/>
            <person name="Ren Q."/>
            <person name="Paulsen I."/>
            <person name="Zhang H."/>
            <person name="Bastida-Corcuera F.D."/>
            <person name="Simoes-Barbosa A."/>
            <person name="Brown M.T."/>
            <person name="Hayes R.D."/>
            <person name="Mukherjee M."/>
            <person name="Okumura C.Y."/>
            <person name="Schneider R."/>
            <person name="Smith A.J."/>
            <person name="Vanacova S."/>
            <person name="Villalvazo M."/>
            <person name="Haas B.J."/>
            <person name="Pertea M."/>
            <person name="Feldblyum T.V."/>
            <person name="Utterback T.R."/>
            <person name="Shu C.L."/>
            <person name="Osoegawa K."/>
            <person name="de Jong P.J."/>
            <person name="Hrdy I."/>
            <person name="Horvathova L."/>
            <person name="Zubacova Z."/>
            <person name="Dolezal P."/>
            <person name="Malik S.B."/>
            <person name="Logsdon J.M. Jr."/>
            <person name="Henze K."/>
            <person name="Gupta A."/>
            <person name="Wang C.C."/>
            <person name="Dunne R.L."/>
            <person name="Upcroft J.A."/>
            <person name="Upcroft P."/>
            <person name="White O."/>
            <person name="Salzberg S.L."/>
            <person name="Tang P."/>
            <person name="Chiu C.-H."/>
            <person name="Lee Y.-S."/>
            <person name="Embley T.M."/>
            <person name="Coombs G.H."/>
            <person name="Mottram J.C."/>
            <person name="Tachezy J."/>
            <person name="Fraser-Liggett C.M."/>
            <person name="Johnson P.J."/>
        </authorList>
    </citation>
    <scope>NUCLEOTIDE SEQUENCE [LARGE SCALE GENOMIC DNA]</scope>
    <source>
        <strain evidence="1">G3</strain>
    </source>
</reference>
<dbReference type="AlphaFoldDB" id="A2D8J1"/>
<dbReference type="VEuPathDB" id="TrichDB:TVAGG3_0392900"/>
<dbReference type="InParanoid" id="A2D8J1"/>
<evidence type="ECO:0008006" key="3">
    <source>
        <dbReference type="Google" id="ProtNLM"/>
    </source>
</evidence>
<name>A2D8J1_TRIV3</name>
<accession>A2D8J1</accession>
<sequence>MITFLRILALKQELSNIWNNYYNDTDYSTTHNQQNPSISSSIQNMLIYQCLFKGLQETCIKSTSNDAKILHVDCVFNNIWSENSGSLVYIESTASNIAQRRFEAYNCYSSVSAGVAYIFPDQTTTLSYTEESSIAECGQDSVNYIFYNKNGNVKFSYINFSKNCFYTDGFYIDTQSFDNITYSTIEENNANKYSAFAVLNGNDYSMKYCNVFRNYQVSTRCGTIYAIYTELYVYNNSFISDKGNGKLFYASTNAKIKIYNSYIDSTTDYGSVSSINSVDSMTVSLNYSDFSPNLIITNQTYNYTKIINPTYKIQVDTHRMRNRRF</sequence>
<evidence type="ECO:0000313" key="1">
    <source>
        <dbReference type="EMBL" id="EAY23240.1"/>
    </source>
</evidence>
<proteinExistence type="predicted"/>
<organism evidence="1 2">
    <name type="scientific">Trichomonas vaginalis (strain ATCC PRA-98 / G3)</name>
    <dbReference type="NCBI Taxonomy" id="412133"/>
    <lineage>
        <taxon>Eukaryota</taxon>
        <taxon>Metamonada</taxon>
        <taxon>Parabasalia</taxon>
        <taxon>Trichomonadida</taxon>
        <taxon>Trichomonadidae</taxon>
        <taxon>Trichomonas</taxon>
    </lineage>
</organism>
<protein>
    <recommendedName>
        <fullName evidence="3">Right handed beta helix domain-containing protein</fullName>
    </recommendedName>
</protein>
<keyword evidence="2" id="KW-1185">Reference proteome</keyword>
<dbReference type="KEGG" id="tva:5468801"/>
<evidence type="ECO:0000313" key="2">
    <source>
        <dbReference type="Proteomes" id="UP000001542"/>
    </source>
</evidence>